<dbReference type="Proteomes" id="UP001476798">
    <property type="component" value="Unassembled WGS sequence"/>
</dbReference>
<evidence type="ECO:0000313" key="2">
    <source>
        <dbReference type="Proteomes" id="UP001476798"/>
    </source>
</evidence>
<keyword evidence="2" id="KW-1185">Reference proteome</keyword>
<comment type="caution">
    <text evidence="1">The sequence shown here is derived from an EMBL/GenBank/DDBJ whole genome shotgun (WGS) entry which is preliminary data.</text>
</comment>
<sequence length="366" mass="41006">MAPFAEVLDQVRLVLTWAFPGEVQALLKGLVKEGIISEVYRKSLNLHWLNDGIVPTLTSKPGWFDCTLRSSDEKVELLSSANSASASDNERVSMENLENEEEWLEQVEEAARRIAVPLWQHWDRGRGMLQTLLLCVPSTLVNDGMVSEVEAQCAIFDTEEKMELAAACRTPDACVGDFECAEPSLTCDTAAGRSERGELHFSTNNRIAVLNTEDFRIHRAARSASPVEACKATDASYITEMLESQFDIFWPPDKMADVEDDLFCLTANTLCKQCGTNSGLSESTFRHLLYSDAPEDRRTVLQDNSHYSLTERKTDYLQDVFRDTAASCIDRFRELHEKMDSHGGKFGLCKTDRGLVLFIIGEQVGQ</sequence>
<proteinExistence type="predicted"/>
<name>A0ABV0P8L2_9TELE</name>
<gene>
    <name evidence="1" type="ORF">GOODEAATRI_028849</name>
</gene>
<protein>
    <submittedName>
        <fullName evidence="1">Uncharacterized protein</fullName>
    </submittedName>
</protein>
<feature type="non-terminal residue" evidence="1">
    <location>
        <position position="366"/>
    </location>
</feature>
<evidence type="ECO:0000313" key="1">
    <source>
        <dbReference type="EMBL" id="MEQ2179800.1"/>
    </source>
</evidence>
<dbReference type="EMBL" id="JAHRIO010064074">
    <property type="protein sequence ID" value="MEQ2179800.1"/>
    <property type="molecule type" value="Genomic_DNA"/>
</dbReference>
<organism evidence="1 2">
    <name type="scientific">Goodea atripinnis</name>
    <dbReference type="NCBI Taxonomy" id="208336"/>
    <lineage>
        <taxon>Eukaryota</taxon>
        <taxon>Metazoa</taxon>
        <taxon>Chordata</taxon>
        <taxon>Craniata</taxon>
        <taxon>Vertebrata</taxon>
        <taxon>Euteleostomi</taxon>
        <taxon>Actinopterygii</taxon>
        <taxon>Neopterygii</taxon>
        <taxon>Teleostei</taxon>
        <taxon>Neoteleostei</taxon>
        <taxon>Acanthomorphata</taxon>
        <taxon>Ovalentaria</taxon>
        <taxon>Atherinomorphae</taxon>
        <taxon>Cyprinodontiformes</taxon>
        <taxon>Goodeidae</taxon>
        <taxon>Goodea</taxon>
    </lineage>
</organism>
<reference evidence="1 2" key="1">
    <citation type="submission" date="2021-06" db="EMBL/GenBank/DDBJ databases">
        <authorList>
            <person name="Palmer J.M."/>
        </authorList>
    </citation>
    <scope>NUCLEOTIDE SEQUENCE [LARGE SCALE GENOMIC DNA]</scope>
    <source>
        <strain evidence="1 2">GA_2019</strain>
        <tissue evidence="1">Muscle</tissue>
    </source>
</reference>
<accession>A0ABV0P8L2</accession>